<feature type="transmembrane region" description="Helical" evidence="1">
    <location>
        <begin position="40"/>
        <end position="58"/>
    </location>
</feature>
<feature type="transmembrane region" description="Helical" evidence="1">
    <location>
        <begin position="104"/>
        <end position="126"/>
    </location>
</feature>
<gene>
    <name evidence="2" type="ORF">IT779_25025</name>
</gene>
<dbReference type="AlphaFoldDB" id="A0A931IGC9"/>
<dbReference type="RefSeq" id="WP_196151848.1">
    <property type="nucleotide sequence ID" value="NZ_JADMLG010000011.1"/>
</dbReference>
<evidence type="ECO:0008006" key="4">
    <source>
        <dbReference type="Google" id="ProtNLM"/>
    </source>
</evidence>
<proteinExistence type="predicted"/>
<protein>
    <recommendedName>
        <fullName evidence="4">Transmembrane protein</fullName>
    </recommendedName>
</protein>
<keyword evidence="1" id="KW-0812">Transmembrane</keyword>
<dbReference type="EMBL" id="JADMLG010000011">
    <property type="protein sequence ID" value="MBH0779537.1"/>
    <property type="molecule type" value="Genomic_DNA"/>
</dbReference>
<feature type="transmembrane region" description="Helical" evidence="1">
    <location>
        <begin position="79"/>
        <end position="98"/>
    </location>
</feature>
<keyword evidence="1" id="KW-0472">Membrane</keyword>
<comment type="caution">
    <text evidence="2">The sequence shown here is derived from an EMBL/GenBank/DDBJ whole genome shotgun (WGS) entry which is preliminary data.</text>
</comment>
<dbReference type="Proteomes" id="UP000655751">
    <property type="component" value="Unassembled WGS sequence"/>
</dbReference>
<keyword evidence="1" id="KW-1133">Transmembrane helix</keyword>
<sequence length="151" mass="16164">MTGNGSSRRIHRWLAIVFVATVVVTTVALAAGGPQWVSYLPLPPLALLLFSGIAVFVARYRTASGDDAAAGSAPRARWVHRWSGVVLVLTILATFVALAPADPIVWVSYLPLIPLAALLVTGLYLFAVRYRARRRAADALGSARPETTTAR</sequence>
<evidence type="ECO:0000256" key="1">
    <source>
        <dbReference type="SAM" id="Phobius"/>
    </source>
</evidence>
<evidence type="ECO:0000313" key="2">
    <source>
        <dbReference type="EMBL" id="MBH0779537.1"/>
    </source>
</evidence>
<keyword evidence="3" id="KW-1185">Reference proteome</keyword>
<evidence type="ECO:0000313" key="3">
    <source>
        <dbReference type="Proteomes" id="UP000655751"/>
    </source>
</evidence>
<organism evidence="2 3">
    <name type="scientific">Nocardia bovistercoris</name>
    <dbReference type="NCBI Taxonomy" id="2785916"/>
    <lineage>
        <taxon>Bacteria</taxon>
        <taxon>Bacillati</taxon>
        <taxon>Actinomycetota</taxon>
        <taxon>Actinomycetes</taxon>
        <taxon>Mycobacteriales</taxon>
        <taxon>Nocardiaceae</taxon>
        <taxon>Nocardia</taxon>
    </lineage>
</organism>
<reference evidence="2" key="1">
    <citation type="submission" date="2020-11" db="EMBL/GenBank/DDBJ databases">
        <title>Nocardia NEAU-351.nov., a novel actinomycete isolated from the cow dung.</title>
        <authorList>
            <person name="Zhang X."/>
        </authorList>
    </citation>
    <scope>NUCLEOTIDE SEQUENCE</scope>
    <source>
        <strain evidence="2">NEAU-351</strain>
    </source>
</reference>
<accession>A0A931IGC9</accession>
<name>A0A931IGC9_9NOCA</name>